<evidence type="ECO:0000256" key="15">
    <source>
        <dbReference type="SAM" id="Phobius"/>
    </source>
</evidence>
<evidence type="ECO:0000256" key="8">
    <source>
        <dbReference type="ARBA" id="ARBA00022960"/>
    </source>
</evidence>
<evidence type="ECO:0000259" key="16">
    <source>
        <dbReference type="Pfam" id="PF00905"/>
    </source>
</evidence>
<feature type="transmembrane region" description="Helical" evidence="15">
    <location>
        <begin position="21"/>
        <end position="44"/>
    </location>
</feature>
<dbReference type="GO" id="GO:0009002">
    <property type="term" value="F:serine-type D-Ala-D-Ala carboxypeptidase activity"/>
    <property type="evidence" value="ECO:0007669"/>
    <property type="project" value="UniProtKB-EC"/>
</dbReference>
<dbReference type="GO" id="GO:0009252">
    <property type="term" value="P:peptidoglycan biosynthetic process"/>
    <property type="evidence" value="ECO:0007669"/>
    <property type="project" value="UniProtKB-KW"/>
</dbReference>
<proteinExistence type="inferred from homology"/>
<reference evidence="18 19" key="1">
    <citation type="journal article" date="2014" name="Int. J. Syst. Evol. Microbiol.">
        <title>Complete genome sequence of Corynebacterium casei LMG S-19264T (=DSM 44701T), isolated from a smear-ripened cheese.</title>
        <authorList>
            <consortium name="US DOE Joint Genome Institute (JGI-PGF)"/>
            <person name="Walter F."/>
            <person name="Albersmeier A."/>
            <person name="Kalinowski J."/>
            <person name="Ruckert C."/>
        </authorList>
    </citation>
    <scope>NUCLEOTIDE SEQUENCE [LARGE SCALE GENOMIC DNA]</scope>
    <source>
        <strain evidence="18 19">KCTC 19473</strain>
    </source>
</reference>
<feature type="domain" description="Glycosyl transferase family 51" evidence="17">
    <location>
        <begin position="81"/>
        <end position="264"/>
    </location>
</feature>
<dbReference type="InterPro" id="IPR001264">
    <property type="entry name" value="Glyco_trans_51"/>
</dbReference>
<evidence type="ECO:0000256" key="6">
    <source>
        <dbReference type="ARBA" id="ARBA00022679"/>
    </source>
</evidence>
<keyword evidence="10" id="KW-0511">Multifunctional enzyme</keyword>
<dbReference type="FunFam" id="1.10.3810.10:FF:000001">
    <property type="entry name" value="Penicillin-binding protein 1A"/>
    <property type="match status" value="1"/>
</dbReference>
<dbReference type="Pfam" id="PF00905">
    <property type="entry name" value="Transpeptidase"/>
    <property type="match status" value="1"/>
</dbReference>
<evidence type="ECO:0000256" key="12">
    <source>
        <dbReference type="ARBA" id="ARBA00034000"/>
    </source>
</evidence>
<dbReference type="InterPro" id="IPR012338">
    <property type="entry name" value="Beta-lactam/transpept-like"/>
</dbReference>
<dbReference type="Gene3D" id="3.40.710.10">
    <property type="entry name" value="DD-peptidase/beta-lactamase superfamily"/>
    <property type="match status" value="1"/>
</dbReference>
<evidence type="ECO:0000313" key="18">
    <source>
        <dbReference type="EMBL" id="GHD22631.1"/>
    </source>
</evidence>
<comment type="similarity">
    <text evidence="1">In the C-terminal section; belongs to the transpeptidase family.</text>
</comment>
<dbReference type="GO" id="GO:0008360">
    <property type="term" value="P:regulation of cell shape"/>
    <property type="evidence" value="ECO:0007669"/>
    <property type="project" value="UniProtKB-KW"/>
</dbReference>
<keyword evidence="9" id="KW-0573">Peptidoglycan synthesis</keyword>
<dbReference type="GO" id="GO:0030288">
    <property type="term" value="C:outer membrane-bounded periplasmic space"/>
    <property type="evidence" value="ECO:0007669"/>
    <property type="project" value="TreeGrafter"/>
</dbReference>
<organism evidence="18 19">
    <name type="scientific">Nocardiopsis kunsanensis</name>
    <dbReference type="NCBI Taxonomy" id="141693"/>
    <lineage>
        <taxon>Bacteria</taxon>
        <taxon>Bacillati</taxon>
        <taxon>Actinomycetota</taxon>
        <taxon>Actinomycetes</taxon>
        <taxon>Streptosporangiales</taxon>
        <taxon>Nocardiopsidaceae</taxon>
        <taxon>Nocardiopsis</taxon>
    </lineage>
</organism>
<accession>A0A918XBL7</accession>
<evidence type="ECO:0000256" key="13">
    <source>
        <dbReference type="ARBA" id="ARBA00049902"/>
    </source>
</evidence>
<dbReference type="GO" id="GO:0071555">
    <property type="term" value="P:cell wall organization"/>
    <property type="evidence" value="ECO:0007669"/>
    <property type="project" value="UniProtKB-KW"/>
</dbReference>
<dbReference type="InterPro" id="IPR036950">
    <property type="entry name" value="PBP_transglycosylase"/>
</dbReference>
<gene>
    <name evidence="18" type="ORF">GCM10007147_17130</name>
</gene>
<dbReference type="EMBL" id="BMXL01000006">
    <property type="protein sequence ID" value="GHD22631.1"/>
    <property type="molecule type" value="Genomic_DNA"/>
</dbReference>
<evidence type="ECO:0000256" key="10">
    <source>
        <dbReference type="ARBA" id="ARBA00023268"/>
    </source>
</evidence>
<keyword evidence="8" id="KW-0133">Cell shape</keyword>
<sequence>MEESGDKRTLRERVDTETNRKILRLAGLGALAGVLSAALLMPWVGGLGLAGRDTAASFMDIPHDLKVPRLAEHVVLTDTDGEPFAEVAQREREVVDLDEISPWVPAALMAIEDDRFYEHSGLDLRGLLRAALRTAQGNTQGGSTITQQYVKNLLMEQAETEEELERASGRNITRKIVELRQAIELEERLTKDEIMQGYLNLAYFGAGAHGIEVAAQRYFSVPASELDPGQAATIVGIVRSPSYYDPLQNPEHSQDRRDVVLDRMVDTGYIEAEEADQYRGDLRLDHTPRGGSCAESEYPHYCQYVMDWLLTSDVLGETEEERTELIGKGGMTVETGLNRRAQEAAQEAVDRHVPPEDSTKFAAQAVVHPGTGQIRALAQNLRYGFEDESAGTTSINLAVDQDEGGSTGFQAGSTFKPYTLAAALDQGLGYGTSFDSPKSVSVSGLVNCDGEKMSSWSVSNAGESDGGEHNMLSGTKGSVNTYFAQLQRRVGLCETSQMAKRLGVHRADGQDLGVWSSFTLGDQEVSPMSVANSYAVFASGGSLCEPVPAREITIGEPDNGGERIQVDGECEQVIEPDVADGVNHLLQKPFEGGTADGLDIGAPVAGKTGTTDNSAYAWFAGYTPHLSSAVVVGDVRGGEQYPLRNVTIGGRSFGVVYGSTLPGPIWQETMREAVEDTPQDGFGSPPSKFGDPSSEPSGSDEDDDDDGGSPEGG</sequence>
<dbReference type="RefSeq" id="WP_193517700.1">
    <property type="nucleotide sequence ID" value="NZ_BMXL01000006.1"/>
</dbReference>
<comment type="similarity">
    <text evidence="2">In the N-terminal section; belongs to the glycosyltransferase 51 family.</text>
</comment>
<evidence type="ECO:0000256" key="7">
    <source>
        <dbReference type="ARBA" id="ARBA00022801"/>
    </source>
</evidence>
<dbReference type="Proteomes" id="UP000654947">
    <property type="component" value="Unassembled WGS sequence"/>
</dbReference>
<keyword evidence="15" id="KW-0812">Transmembrane</keyword>
<dbReference type="GO" id="GO:0006508">
    <property type="term" value="P:proteolysis"/>
    <property type="evidence" value="ECO:0007669"/>
    <property type="project" value="UniProtKB-KW"/>
</dbReference>
<dbReference type="PANTHER" id="PTHR32282">
    <property type="entry name" value="BINDING PROTEIN TRANSPEPTIDASE, PUTATIVE-RELATED"/>
    <property type="match status" value="1"/>
</dbReference>
<keyword evidence="7" id="KW-0378">Hydrolase</keyword>
<evidence type="ECO:0000313" key="19">
    <source>
        <dbReference type="Proteomes" id="UP000654947"/>
    </source>
</evidence>
<evidence type="ECO:0000256" key="11">
    <source>
        <dbReference type="ARBA" id="ARBA00023316"/>
    </source>
</evidence>
<comment type="caution">
    <text evidence="18">The sequence shown here is derived from an EMBL/GenBank/DDBJ whole genome shotgun (WGS) entry which is preliminary data.</text>
</comment>
<dbReference type="PANTHER" id="PTHR32282:SF33">
    <property type="entry name" value="PEPTIDOGLYCAN GLYCOSYLTRANSFERASE"/>
    <property type="match status" value="1"/>
</dbReference>
<dbReference type="SUPFAM" id="SSF53955">
    <property type="entry name" value="Lysozyme-like"/>
    <property type="match status" value="1"/>
</dbReference>
<comment type="catalytic activity">
    <reaction evidence="12">
        <text>Preferential cleavage: (Ac)2-L-Lys-D-Ala-|-D-Ala. Also transpeptidation of peptidyl-alanyl moieties that are N-acyl substituents of D-alanine.</text>
        <dbReference type="EC" id="3.4.16.4"/>
    </reaction>
</comment>
<dbReference type="InterPro" id="IPR001460">
    <property type="entry name" value="PCN-bd_Tpept"/>
</dbReference>
<dbReference type="InterPro" id="IPR023346">
    <property type="entry name" value="Lysozyme-like_dom_sf"/>
</dbReference>
<evidence type="ECO:0000256" key="1">
    <source>
        <dbReference type="ARBA" id="ARBA00007090"/>
    </source>
</evidence>
<dbReference type="Pfam" id="PF00912">
    <property type="entry name" value="Transgly"/>
    <property type="match status" value="1"/>
</dbReference>
<feature type="domain" description="Penicillin-binding protein transpeptidase" evidence="16">
    <location>
        <begin position="366"/>
        <end position="628"/>
    </location>
</feature>
<feature type="compositionally biased region" description="Acidic residues" evidence="14">
    <location>
        <begin position="698"/>
        <end position="713"/>
    </location>
</feature>
<dbReference type="GO" id="GO:0008658">
    <property type="term" value="F:penicillin binding"/>
    <property type="evidence" value="ECO:0007669"/>
    <property type="project" value="InterPro"/>
</dbReference>
<dbReference type="InterPro" id="IPR050396">
    <property type="entry name" value="Glycosyltr_51/Transpeptidase"/>
</dbReference>
<evidence type="ECO:0000256" key="3">
    <source>
        <dbReference type="ARBA" id="ARBA00022645"/>
    </source>
</evidence>
<keyword evidence="6" id="KW-0808">Transferase</keyword>
<keyword evidence="19" id="KW-1185">Reference proteome</keyword>
<protein>
    <submittedName>
        <fullName evidence="18">Carboxypeptidase</fullName>
    </submittedName>
</protein>
<keyword evidence="4" id="KW-0645">Protease</keyword>
<keyword evidence="11" id="KW-0961">Cell wall biogenesis/degradation</keyword>
<keyword evidence="3 18" id="KW-0121">Carboxypeptidase</keyword>
<evidence type="ECO:0000256" key="2">
    <source>
        <dbReference type="ARBA" id="ARBA00007739"/>
    </source>
</evidence>
<comment type="catalytic activity">
    <reaction evidence="13">
        <text>[GlcNAc-(1-&gt;4)-Mur2Ac(oyl-L-Ala-gamma-D-Glu-L-Lys-D-Ala-D-Ala)](n)-di-trans,octa-cis-undecaprenyl diphosphate + beta-D-GlcNAc-(1-&gt;4)-Mur2Ac(oyl-L-Ala-gamma-D-Glu-L-Lys-D-Ala-D-Ala)-di-trans,octa-cis-undecaprenyl diphosphate = [GlcNAc-(1-&gt;4)-Mur2Ac(oyl-L-Ala-gamma-D-Glu-L-Lys-D-Ala-D-Ala)](n+1)-di-trans,octa-cis-undecaprenyl diphosphate + di-trans,octa-cis-undecaprenyl diphosphate + H(+)</text>
        <dbReference type="Rhea" id="RHEA:23708"/>
        <dbReference type="Rhea" id="RHEA-COMP:9602"/>
        <dbReference type="Rhea" id="RHEA-COMP:9603"/>
        <dbReference type="ChEBI" id="CHEBI:15378"/>
        <dbReference type="ChEBI" id="CHEBI:58405"/>
        <dbReference type="ChEBI" id="CHEBI:60033"/>
        <dbReference type="ChEBI" id="CHEBI:78435"/>
        <dbReference type="EC" id="2.4.99.28"/>
    </reaction>
</comment>
<keyword evidence="15" id="KW-0472">Membrane</keyword>
<dbReference type="Gene3D" id="1.10.3810.10">
    <property type="entry name" value="Biosynthetic peptidoglycan transglycosylase-like"/>
    <property type="match status" value="1"/>
</dbReference>
<dbReference type="GO" id="GO:0008955">
    <property type="term" value="F:peptidoglycan glycosyltransferase activity"/>
    <property type="evidence" value="ECO:0007669"/>
    <property type="project" value="UniProtKB-EC"/>
</dbReference>
<evidence type="ECO:0000256" key="4">
    <source>
        <dbReference type="ARBA" id="ARBA00022670"/>
    </source>
</evidence>
<evidence type="ECO:0000256" key="14">
    <source>
        <dbReference type="SAM" id="MobiDB-lite"/>
    </source>
</evidence>
<evidence type="ECO:0000259" key="17">
    <source>
        <dbReference type="Pfam" id="PF00912"/>
    </source>
</evidence>
<evidence type="ECO:0000256" key="9">
    <source>
        <dbReference type="ARBA" id="ARBA00022984"/>
    </source>
</evidence>
<dbReference type="AlphaFoldDB" id="A0A918XBL7"/>
<evidence type="ECO:0000256" key="5">
    <source>
        <dbReference type="ARBA" id="ARBA00022676"/>
    </source>
</evidence>
<name>A0A918XBL7_9ACTN</name>
<dbReference type="SUPFAM" id="SSF56601">
    <property type="entry name" value="beta-lactamase/transpeptidase-like"/>
    <property type="match status" value="1"/>
</dbReference>
<keyword evidence="15" id="KW-1133">Transmembrane helix</keyword>
<keyword evidence="5" id="KW-0328">Glycosyltransferase</keyword>
<feature type="region of interest" description="Disordered" evidence="14">
    <location>
        <begin position="672"/>
        <end position="713"/>
    </location>
</feature>